<dbReference type="AlphaFoldDB" id="A0A395Y480"/>
<evidence type="ECO:0000313" key="9">
    <source>
        <dbReference type="Proteomes" id="UP000265775"/>
    </source>
</evidence>
<dbReference type="Proteomes" id="UP000451234">
    <property type="component" value="Unassembled WGS sequence"/>
</dbReference>
<dbReference type="Proteomes" id="UP000257074">
    <property type="component" value="Unassembled WGS sequence"/>
</dbReference>
<evidence type="ECO:0000313" key="8">
    <source>
        <dbReference type="Proteomes" id="UP000261186"/>
    </source>
</evidence>
<dbReference type="EMBL" id="WDTJ01000003">
    <property type="protein sequence ID" value="KAB7236826.1"/>
    <property type="molecule type" value="Genomic_DNA"/>
</dbReference>
<gene>
    <name evidence="4" type="ORF">CE169_11390</name>
    <name evidence="6" type="ORF">DWV59_02875</name>
    <name evidence="5" type="ORF">DXC85_04465</name>
    <name evidence="3" type="ORF">GBB65_03980</name>
    <name evidence="2" type="ORF">GBC43_03840</name>
</gene>
<accession>A0A395Y480</accession>
<evidence type="ECO:0000313" key="2">
    <source>
        <dbReference type="EMBL" id="KAB7236826.1"/>
    </source>
</evidence>
<reference evidence="4 7" key="1">
    <citation type="journal article" date="2017" name="Anaerobe">
        <title>Quantification, isolation and characterization of Bifidobacterium from the vaginal microbiomes of reproductive aged women.</title>
        <authorList>
            <person name="Freitas A.C."/>
            <person name="Hill J.E."/>
        </authorList>
    </citation>
    <scope>NUCLEOTIDE SEQUENCE [LARGE SCALE GENOMIC DNA]</scope>
    <source>
        <strain evidence="4 7">N6D05</strain>
    </source>
</reference>
<dbReference type="Pfam" id="PF00583">
    <property type="entry name" value="Acetyltransf_1"/>
    <property type="match status" value="1"/>
</dbReference>
<protein>
    <submittedName>
        <fullName evidence="6">GNAT family N-acetyltransferase</fullName>
    </submittedName>
</protein>
<dbReference type="EMBL" id="QSRH01000002">
    <property type="protein sequence ID" value="RGL05193.1"/>
    <property type="molecule type" value="Genomic_DNA"/>
</dbReference>
<evidence type="ECO:0000313" key="7">
    <source>
        <dbReference type="Proteomes" id="UP000257074"/>
    </source>
</evidence>
<evidence type="ECO:0000259" key="1">
    <source>
        <dbReference type="PROSITE" id="PS51186"/>
    </source>
</evidence>
<evidence type="ECO:0000313" key="10">
    <source>
        <dbReference type="Proteomes" id="UP000451234"/>
    </source>
</evidence>
<organism evidence="6 9">
    <name type="scientific">Bifidobacterium longum</name>
    <dbReference type="NCBI Taxonomy" id="216816"/>
    <lineage>
        <taxon>Bacteria</taxon>
        <taxon>Bacillati</taxon>
        <taxon>Actinomycetota</taxon>
        <taxon>Actinomycetes</taxon>
        <taxon>Bifidobacteriales</taxon>
        <taxon>Bifidobacteriaceae</taxon>
        <taxon>Bifidobacterium</taxon>
    </lineage>
</organism>
<evidence type="ECO:0000313" key="6">
    <source>
        <dbReference type="EMBL" id="RGW65739.1"/>
    </source>
</evidence>
<evidence type="ECO:0000313" key="4">
    <source>
        <dbReference type="EMBL" id="RDX03330.1"/>
    </source>
</evidence>
<dbReference type="EMBL" id="NJNR01000097">
    <property type="protein sequence ID" value="RDX03330.1"/>
    <property type="molecule type" value="Genomic_DNA"/>
</dbReference>
<dbReference type="Proteomes" id="UP000265775">
    <property type="component" value="Unassembled WGS sequence"/>
</dbReference>
<dbReference type="PROSITE" id="PS51186">
    <property type="entry name" value="GNAT"/>
    <property type="match status" value="1"/>
</dbReference>
<evidence type="ECO:0000313" key="11">
    <source>
        <dbReference type="Proteomes" id="UP000460333"/>
    </source>
</evidence>
<evidence type="ECO:0000313" key="5">
    <source>
        <dbReference type="EMBL" id="RGL05193.1"/>
    </source>
</evidence>
<evidence type="ECO:0000313" key="3">
    <source>
        <dbReference type="EMBL" id="KAB7323404.1"/>
    </source>
</evidence>
<dbReference type="EMBL" id="QSAR01000002">
    <property type="protein sequence ID" value="RGW65739.1"/>
    <property type="molecule type" value="Genomic_DNA"/>
</dbReference>
<dbReference type="Proteomes" id="UP000261186">
    <property type="component" value="Unassembled WGS sequence"/>
</dbReference>
<proteinExistence type="predicted"/>
<comment type="caution">
    <text evidence="6">The sequence shown here is derived from an EMBL/GenBank/DDBJ whole genome shotgun (WGS) entry which is preliminary data.</text>
</comment>
<name>A0A395Y480_BIFLN</name>
<reference evidence="10 11" key="3">
    <citation type="journal article" date="2019" name="Nat. Med.">
        <title>A library of human gut bacterial isolates paired with longitudinal multiomics data enables mechanistic microbiome research.</title>
        <authorList>
            <person name="Poyet M."/>
            <person name="Groussin M."/>
            <person name="Gibbons S.M."/>
            <person name="Avila-Pacheco J."/>
            <person name="Jiang X."/>
            <person name="Kearney S.M."/>
            <person name="Perrotta A.R."/>
            <person name="Berdy B."/>
            <person name="Zhao S."/>
            <person name="Lieberman T.D."/>
            <person name="Swanson P.K."/>
            <person name="Smith M."/>
            <person name="Roesemann S."/>
            <person name="Alexander J.E."/>
            <person name="Rich S.A."/>
            <person name="Livny J."/>
            <person name="Vlamakis H."/>
            <person name="Clish C."/>
            <person name="Bullock K."/>
            <person name="Deik A."/>
            <person name="Scott J."/>
            <person name="Pierce K.A."/>
            <person name="Xavier R.J."/>
            <person name="Alm E.J."/>
        </authorList>
    </citation>
    <scope>NUCLEOTIDE SEQUENCE [LARGE SCALE GENOMIC DNA]</scope>
    <source>
        <strain evidence="2 11">BIOML-A118</strain>
        <strain evidence="3 10">BIOML-A75</strain>
    </source>
</reference>
<dbReference type="Proteomes" id="UP000460333">
    <property type="component" value="Unassembled WGS sequence"/>
</dbReference>
<feature type="domain" description="N-acetyltransferase" evidence="1">
    <location>
        <begin position="69"/>
        <end position="245"/>
    </location>
</feature>
<dbReference type="GO" id="GO:0016747">
    <property type="term" value="F:acyltransferase activity, transferring groups other than amino-acyl groups"/>
    <property type="evidence" value="ECO:0007669"/>
    <property type="project" value="InterPro"/>
</dbReference>
<keyword evidence="6" id="KW-0808">Transferase</keyword>
<dbReference type="InterPro" id="IPR000182">
    <property type="entry name" value="GNAT_dom"/>
</dbReference>
<dbReference type="Gene3D" id="3.40.630.30">
    <property type="match status" value="1"/>
</dbReference>
<dbReference type="EMBL" id="WDRV01000003">
    <property type="protein sequence ID" value="KAB7323404.1"/>
    <property type="molecule type" value="Genomic_DNA"/>
</dbReference>
<dbReference type="SUPFAM" id="SSF55729">
    <property type="entry name" value="Acyl-CoA N-acyltransferases (Nat)"/>
    <property type="match status" value="1"/>
</dbReference>
<reference evidence="8 9" key="2">
    <citation type="submission" date="2018-08" db="EMBL/GenBank/DDBJ databases">
        <title>A genome reference for cultivated species of the human gut microbiota.</title>
        <authorList>
            <person name="Zou Y."/>
            <person name="Xue W."/>
            <person name="Luo G."/>
        </authorList>
    </citation>
    <scope>NUCLEOTIDE SEQUENCE [LARGE SCALE GENOMIC DNA]</scope>
    <source>
        <strain evidence="6 9">AF11-12</strain>
        <strain evidence="5 8">TF08-4AC</strain>
    </source>
</reference>
<dbReference type="InterPro" id="IPR016181">
    <property type="entry name" value="Acyl_CoA_acyltransferase"/>
</dbReference>
<dbReference type="CDD" id="cd04301">
    <property type="entry name" value="NAT_SF"/>
    <property type="match status" value="1"/>
</dbReference>
<sequence length="315" mass="33788">MPRPTSNGSIPSAARREAADDCPIPMTVGIVLLPISGRWRIIGIMKDGINQCGGSGIESVDHFDGVGIVRIRPVVNKVEIKRAKRLIVEQIPHLADIEFPKRPVEDDGTLRPLFIGAFSKDGLIGAAFVTPGIQAAQSFLGYFSASAGAYQCAELVRRTVAEVEGIAVVDEYRRRGVALALKRYIDAWAADHGACLVLSVPTNEAARGLNEKSGHRVLEPDVLLMLQVVYADGGPCSLPFALERGQEAGYSCWAFLPIAKPGGMSVRAGQCPSVASSPGVSGEEYFAVKWETRDGDGNWIATTSRLRGVRADVMD</sequence>